<dbReference type="PANTHER" id="PTHR38133">
    <property type="entry name" value="SLR1429 PROTEIN"/>
    <property type="match status" value="1"/>
</dbReference>
<dbReference type="PANTHER" id="PTHR38133:SF1">
    <property type="entry name" value="SLR1429 PROTEIN"/>
    <property type="match status" value="1"/>
</dbReference>
<keyword evidence="1" id="KW-0862">Zinc</keyword>
<proteinExistence type="predicted"/>
<dbReference type="InterPro" id="IPR007527">
    <property type="entry name" value="Znf_SWIM"/>
</dbReference>
<feature type="domain" description="SWIM-type" evidence="3">
    <location>
        <begin position="130"/>
        <end position="165"/>
    </location>
</feature>
<organism evidence="4 5">
    <name type="scientific">Allonocardiopsis opalescens</name>
    <dbReference type="NCBI Taxonomy" id="1144618"/>
    <lineage>
        <taxon>Bacteria</taxon>
        <taxon>Bacillati</taxon>
        <taxon>Actinomycetota</taxon>
        <taxon>Actinomycetes</taxon>
        <taxon>Streptosporangiales</taxon>
        <taxon>Allonocardiopsis</taxon>
    </lineage>
</organism>
<evidence type="ECO:0000313" key="5">
    <source>
        <dbReference type="Proteomes" id="UP000237846"/>
    </source>
</evidence>
<evidence type="ECO:0000313" key="4">
    <source>
        <dbReference type="EMBL" id="PRX98772.1"/>
    </source>
</evidence>
<gene>
    <name evidence="4" type="ORF">CLV72_104352</name>
</gene>
<dbReference type="PROSITE" id="PS50966">
    <property type="entry name" value="ZF_SWIM"/>
    <property type="match status" value="1"/>
</dbReference>
<dbReference type="AlphaFoldDB" id="A0A2T0Q4P1"/>
<protein>
    <recommendedName>
        <fullName evidence="3">SWIM-type domain-containing protein</fullName>
    </recommendedName>
</protein>
<dbReference type="RefSeq" id="WP_170140990.1">
    <property type="nucleotide sequence ID" value="NZ_PVZC01000004.1"/>
</dbReference>
<evidence type="ECO:0000259" key="3">
    <source>
        <dbReference type="PROSITE" id="PS50966"/>
    </source>
</evidence>
<sequence length="415" mass="41946">MSGAEEAGRVRGFAAFAPGAARAGRFARSWWGNAWVRALEDTSLDAVPLRRGRRFARLGQVGPITVSPGRFAAPVHGADGGSYRCSVAVEELSGAQWERFLDQVAASAGHVAALLERDMPHELVAAAADAGVPLLPGIGDVEPECDCDAWELPCEHAAALCFQVAWLLDADPFVLLLARGRSEAELRAELARRSVRVGGGGGAGADAGVVAAEVFGAEVAGLPPLPGPVEAAEAVAPLVGAGPAPGVEVAGLVALAADAAARARAALAAGPGGVGEALWPRGGVRADAARWAAGGVDEGARGRLAAAAGATVAELEVAAAAWRVGGAAGWRAAEELWEPEGAELARAEAALEGLGGGWVREANRWSGPGGVQLRWGADGRWYAFSRRGGVWWPAGAGARDPQGALAAAGGSPGPR</sequence>
<feature type="region of interest" description="Disordered" evidence="2">
    <location>
        <begin position="395"/>
        <end position="415"/>
    </location>
</feature>
<keyword evidence="1" id="KW-0479">Metal-binding</keyword>
<comment type="caution">
    <text evidence="4">The sequence shown here is derived from an EMBL/GenBank/DDBJ whole genome shotgun (WGS) entry which is preliminary data.</text>
</comment>
<evidence type="ECO:0000256" key="2">
    <source>
        <dbReference type="SAM" id="MobiDB-lite"/>
    </source>
</evidence>
<keyword evidence="5" id="KW-1185">Reference proteome</keyword>
<dbReference type="Proteomes" id="UP000237846">
    <property type="component" value="Unassembled WGS sequence"/>
</dbReference>
<keyword evidence="1" id="KW-0863">Zinc-finger</keyword>
<reference evidence="4 5" key="1">
    <citation type="submission" date="2018-03" db="EMBL/GenBank/DDBJ databases">
        <title>Genomic Encyclopedia of Archaeal and Bacterial Type Strains, Phase II (KMG-II): from individual species to whole genera.</title>
        <authorList>
            <person name="Goeker M."/>
        </authorList>
    </citation>
    <scope>NUCLEOTIDE SEQUENCE [LARGE SCALE GENOMIC DNA]</scope>
    <source>
        <strain evidence="4 5">DSM 45601</strain>
    </source>
</reference>
<dbReference type="EMBL" id="PVZC01000004">
    <property type="protein sequence ID" value="PRX98772.1"/>
    <property type="molecule type" value="Genomic_DNA"/>
</dbReference>
<evidence type="ECO:0000256" key="1">
    <source>
        <dbReference type="PROSITE-ProRule" id="PRU00325"/>
    </source>
</evidence>
<dbReference type="GO" id="GO:0008270">
    <property type="term" value="F:zinc ion binding"/>
    <property type="evidence" value="ECO:0007669"/>
    <property type="project" value="UniProtKB-KW"/>
</dbReference>
<name>A0A2T0Q4P1_9ACTN</name>
<accession>A0A2T0Q4P1</accession>